<dbReference type="STRING" id="2880.D7G362"/>
<gene>
    <name evidence="1" type="ORF">Esi_0050_0018</name>
</gene>
<reference evidence="1 2" key="1">
    <citation type="journal article" date="2010" name="Nature">
        <title>The Ectocarpus genome and the independent evolution of multicellularity in brown algae.</title>
        <authorList>
            <person name="Cock J.M."/>
            <person name="Sterck L."/>
            <person name="Rouze P."/>
            <person name="Scornet D."/>
            <person name="Allen A.E."/>
            <person name="Amoutzias G."/>
            <person name="Anthouard V."/>
            <person name="Artiguenave F."/>
            <person name="Aury J.M."/>
            <person name="Badger J.H."/>
            <person name="Beszteri B."/>
            <person name="Billiau K."/>
            <person name="Bonnet E."/>
            <person name="Bothwell J.H."/>
            <person name="Bowler C."/>
            <person name="Boyen C."/>
            <person name="Brownlee C."/>
            <person name="Carrano C.J."/>
            <person name="Charrier B."/>
            <person name="Cho G.Y."/>
            <person name="Coelho S.M."/>
            <person name="Collen J."/>
            <person name="Corre E."/>
            <person name="Da Silva C."/>
            <person name="Delage L."/>
            <person name="Delaroque N."/>
            <person name="Dittami S.M."/>
            <person name="Doulbeau S."/>
            <person name="Elias M."/>
            <person name="Farnham G."/>
            <person name="Gachon C.M."/>
            <person name="Gschloessl B."/>
            <person name="Heesch S."/>
            <person name="Jabbari K."/>
            <person name="Jubin C."/>
            <person name="Kawai H."/>
            <person name="Kimura K."/>
            <person name="Kloareg B."/>
            <person name="Kupper F.C."/>
            <person name="Lang D."/>
            <person name="Le Bail A."/>
            <person name="Leblanc C."/>
            <person name="Lerouge P."/>
            <person name="Lohr M."/>
            <person name="Lopez P.J."/>
            <person name="Martens C."/>
            <person name="Maumus F."/>
            <person name="Michel G."/>
            <person name="Miranda-Saavedra D."/>
            <person name="Morales J."/>
            <person name="Moreau H."/>
            <person name="Motomura T."/>
            <person name="Nagasato C."/>
            <person name="Napoli C.A."/>
            <person name="Nelson D.R."/>
            <person name="Nyvall-Collen P."/>
            <person name="Peters A.F."/>
            <person name="Pommier C."/>
            <person name="Potin P."/>
            <person name="Poulain J."/>
            <person name="Quesneville H."/>
            <person name="Read B."/>
            <person name="Rensing S.A."/>
            <person name="Ritter A."/>
            <person name="Rousvoal S."/>
            <person name="Samanta M."/>
            <person name="Samson G."/>
            <person name="Schroeder D.C."/>
            <person name="Segurens B."/>
            <person name="Strittmatter M."/>
            <person name="Tonon T."/>
            <person name="Tregear J.W."/>
            <person name="Valentin K."/>
            <person name="von Dassow P."/>
            <person name="Yamagishi T."/>
            <person name="Van de Peer Y."/>
            <person name="Wincker P."/>
        </authorList>
    </citation>
    <scope>NUCLEOTIDE SEQUENCE [LARGE SCALE GENOMIC DNA]</scope>
    <source>
        <strain evidence="2">Ec32 / CCAP1310/4</strain>
    </source>
</reference>
<name>D7G362_ECTSI</name>
<dbReference type="PANTHER" id="PTHR38585:SF1">
    <property type="entry name" value="TRANSMEMBRANE PROTEIN"/>
    <property type="match status" value="1"/>
</dbReference>
<accession>D7G362</accession>
<dbReference type="AlphaFoldDB" id="D7G362"/>
<keyword evidence="2" id="KW-1185">Reference proteome</keyword>
<dbReference type="eggNOG" id="ENOG502S73D">
    <property type="taxonomic scope" value="Eukaryota"/>
</dbReference>
<protein>
    <submittedName>
        <fullName evidence="1">Uncharacterized protein</fullName>
    </submittedName>
</protein>
<organism evidence="1 2">
    <name type="scientific">Ectocarpus siliculosus</name>
    <name type="common">Brown alga</name>
    <name type="synonym">Conferva siliculosa</name>
    <dbReference type="NCBI Taxonomy" id="2880"/>
    <lineage>
        <taxon>Eukaryota</taxon>
        <taxon>Sar</taxon>
        <taxon>Stramenopiles</taxon>
        <taxon>Ochrophyta</taxon>
        <taxon>PX clade</taxon>
        <taxon>Phaeophyceae</taxon>
        <taxon>Ectocarpales</taxon>
        <taxon>Ectocarpaceae</taxon>
        <taxon>Ectocarpus</taxon>
    </lineage>
</organism>
<dbReference type="Proteomes" id="UP000002630">
    <property type="component" value="Linkage Group LG09"/>
</dbReference>
<dbReference type="PANTHER" id="PTHR38585">
    <property type="entry name" value="TRANSMEMBRANE PROTEIN"/>
    <property type="match status" value="1"/>
</dbReference>
<dbReference type="EMBL" id="FN649734">
    <property type="protein sequence ID" value="CBJ26909.1"/>
    <property type="molecule type" value="Genomic_DNA"/>
</dbReference>
<evidence type="ECO:0000313" key="2">
    <source>
        <dbReference type="Proteomes" id="UP000002630"/>
    </source>
</evidence>
<proteinExistence type="predicted"/>
<dbReference type="InParanoid" id="D7G362"/>
<dbReference type="EMBL" id="FN648708">
    <property type="protein sequence ID" value="CBJ26909.1"/>
    <property type="molecule type" value="Genomic_DNA"/>
</dbReference>
<dbReference type="OrthoDB" id="70850at2759"/>
<evidence type="ECO:0000313" key="1">
    <source>
        <dbReference type="EMBL" id="CBJ26909.1"/>
    </source>
</evidence>
<dbReference type="OMA" id="QCESCSN"/>
<sequence>MGFLDDMSEELNSVRRRLKRAGIEWKGRRSTGGGRRGAKGTSSVLASGITQAVGGGGAFVAVLALSQALQGFALRVSCSSPLGLPTALGFATVAAASVASVRVAEGISSGLEAASSKDSQRISDPWRSMLEAAEQPANSGEIGASSFGLVLFRALGGRFSSVAPSALHMPGAFSRLSASLPATLEYASDGKRQALATLGKNFGCHTCGTRAPATFIADHMPPLKTVKLANAKLWRRALRQTVSQRFYPQCQACSTLQSAAVRSGQTTLRYHFTLAALRPYHATGGLLVLGSLVLAQQRQRRGGSTSRRGL</sequence>